<dbReference type="Gene3D" id="3.30.40.10">
    <property type="entry name" value="Zinc/RING finger domain, C3HC4 (zinc finger)"/>
    <property type="match status" value="1"/>
</dbReference>
<feature type="compositionally biased region" description="Acidic residues" evidence="12">
    <location>
        <begin position="423"/>
        <end position="432"/>
    </location>
</feature>
<feature type="compositionally biased region" description="Basic and acidic residues" evidence="12">
    <location>
        <begin position="433"/>
        <end position="444"/>
    </location>
</feature>
<dbReference type="InterPro" id="IPR048589">
    <property type="entry name" value="SAMD1-like_WH"/>
</dbReference>
<feature type="region of interest" description="Disordered" evidence="12">
    <location>
        <begin position="278"/>
        <end position="359"/>
    </location>
</feature>
<feature type="region of interest" description="Disordered" evidence="12">
    <location>
        <begin position="376"/>
        <end position="458"/>
    </location>
</feature>
<feature type="domain" description="PHD-type" evidence="13">
    <location>
        <begin position="640"/>
        <end position="688"/>
    </location>
</feature>
<feature type="domain" description="SAM" evidence="14">
    <location>
        <begin position="773"/>
        <end position="821"/>
    </location>
</feature>
<dbReference type="Gene3D" id="1.10.150.50">
    <property type="entry name" value="Transcription Factor, Ets-1"/>
    <property type="match status" value="1"/>
</dbReference>
<evidence type="ECO:0000259" key="14">
    <source>
        <dbReference type="PROSITE" id="PS50105"/>
    </source>
</evidence>
<dbReference type="GO" id="GO:0005634">
    <property type="term" value="C:nucleus"/>
    <property type="evidence" value="ECO:0007669"/>
    <property type="project" value="UniProtKB-SubCell"/>
</dbReference>
<dbReference type="Proteomes" id="UP000694388">
    <property type="component" value="Unplaced"/>
</dbReference>
<evidence type="ECO:0000256" key="11">
    <source>
        <dbReference type="PROSITE-ProRule" id="PRU00146"/>
    </source>
</evidence>
<dbReference type="PANTHER" id="PTHR12247:SF139">
    <property type="entry name" value="ATHERIN-RELATED"/>
    <property type="match status" value="1"/>
</dbReference>
<keyword evidence="4" id="KW-0597">Phosphoprotein</keyword>
<feature type="compositionally biased region" description="Acidic residues" evidence="12">
    <location>
        <begin position="474"/>
        <end position="485"/>
    </location>
</feature>
<evidence type="ECO:0000256" key="10">
    <source>
        <dbReference type="ARBA" id="ARBA00023242"/>
    </source>
</evidence>
<dbReference type="InterPro" id="IPR013083">
    <property type="entry name" value="Znf_RING/FYVE/PHD"/>
</dbReference>
<dbReference type="SMART" id="SM00249">
    <property type="entry name" value="PHD"/>
    <property type="match status" value="1"/>
</dbReference>
<dbReference type="InterPro" id="IPR011011">
    <property type="entry name" value="Znf_FYVE_PHD"/>
</dbReference>
<sequence length="844" mass="93155">MAESSYRDWILESIDSLRSRKARPDRQRICRMVERRHGLAAPRAEAALDQLVAASLVIKVAYKGSHSYRNAAKCRRGRTHGRVLPVHGPEAADAERDVERGVGEAVVGGKRGRPRCADVAALKPPAEGAVGGRAREGVGSEAASGTGSRSGPSPAKERSAGTRRIGKRKLHPGVEAAAEVEQGGGRDSKRRRLAADDGETGENCIRVNNSGSVPCAVKSLRELAWSESSEEFEEDSGGEEYEEGQNRVVTKVVGTAPPTKHKEKLGLLGEQKVKRSLEHDVFVRRLEEEKKDKLPDASEEKNEEEQENNWKITDGEENARNDENDEKDERRDVKQEEEEKEKENNGELMSQTPISEKLEGIVEPMGHSRQHVDVEVEAGDKKEMKHEAEAVTENTKTERLIDIGPHMVVENGEEAGIENKEEVDVDVNDEESKEYNNDDSRDAINEEEDEMYIEKDDMNEEYREMKIEEMKNEDYEETKDAEEVEKENSDGEMVMGNSKEVKMKNEEDMETEEEVMVDPGSADDVEAEMKLERESAGSLQCCIVCSRPSAPQGNEDSGAFITCIACGSPGSESVLDDPRFGLHKLKLHYFEHMHVETDQTSFTTCCHHQKTHVCCVAHGSSDTLLTAWNCMTCQPSHPSVPICIVCSSNKGALLNCVSCDNVYHKACHKPQVCRDPEGFWQCQVCARDPGGEERLMMLTGKSPSPRGSPTSRKPDERSVELSAAVPEVRGASCLPTPSASPSPGCRDEEGGSPATEPRLGGGEVGVRPELPSWSAGDVAGYLRTAGFEEEALAFLEQEIDGKSLLLMKRSDVLTGLPIKLGPALKIYQHHVKFLQDQHFRSDLC</sequence>
<evidence type="ECO:0000256" key="1">
    <source>
        <dbReference type="ARBA" id="ARBA00004123"/>
    </source>
</evidence>
<evidence type="ECO:0000256" key="5">
    <source>
        <dbReference type="ARBA" id="ARBA00022723"/>
    </source>
</evidence>
<dbReference type="Pfam" id="PF07647">
    <property type="entry name" value="SAM_2"/>
    <property type="match status" value="1"/>
</dbReference>
<dbReference type="GeneTree" id="ENSGT00530000063936"/>
<evidence type="ECO:0000256" key="4">
    <source>
        <dbReference type="ARBA" id="ARBA00022553"/>
    </source>
</evidence>
<dbReference type="PROSITE" id="PS50105">
    <property type="entry name" value="SAM_DOMAIN"/>
    <property type="match status" value="1"/>
</dbReference>
<dbReference type="AlphaFoldDB" id="A0A8C4NMD6"/>
<feature type="region of interest" description="Disordered" evidence="12">
    <location>
        <begin position="126"/>
        <end position="197"/>
    </location>
</feature>
<evidence type="ECO:0000313" key="17">
    <source>
        <dbReference type="Proteomes" id="UP000694388"/>
    </source>
</evidence>
<keyword evidence="8" id="KW-0832">Ubl conjugation</keyword>
<evidence type="ECO:0000259" key="13">
    <source>
        <dbReference type="PROSITE" id="PS50016"/>
    </source>
</evidence>
<dbReference type="InterPro" id="IPR001660">
    <property type="entry name" value="SAM"/>
</dbReference>
<dbReference type="GO" id="GO:0006325">
    <property type="term" value="P:chromatin organization"/>
    <property type="evidence" value="ECO:0007669"/>
    <property type="project" value="UniProtKB-KW"/>
</dbReference>
<keyword evidence="2" id="KW-0678">Repressor</keyword>
<evidence type="ECO:0000256" key="9">
    <source>
        <dbReference type="ARBA" id="ARBA00022853"/>
    </source>
</evidence>
<feature type="compositionally biased region" description="Basic and acidic residues" evidence="12">
    <location>
        <begin position="313"/>
        <end position="334"/>
    </location>
</feature>
<proteinExistence type="predicted"/>
<dbReference type="PANTHER" id="PTHR12247">
    <property type="entry name" value="POLYCOMB GROUP PROTEIN"/>
    <property type="match status" value="1"/>
</dbReference>
<dbReference type="CDD" id="cd09583">
    <property type="entry name" value="SAM_Atherin-like"/>
    <property type="match status" value="1"/>
</dbReference>
<name>A0A8C4NMD6_EPTBU</name>
<dbReference type="GO" id="GO:0045892">
    <property type="term" value="P:negative regulation of DNA-templated transcription"/>
    <property type="evidence" value="ECO:0007669"/>
    <property type="project" value="TreeGrafter"/>
</dbReference>
<dbReference type="GO" id="GO:0003677">
    <property type="term" value="F:DNA binding"/>
    <property type="evidence" value="ECO:0007669"/>
    <property type="project" value="InterPro"/>
</dbReference>
<dbReference type="SMART" id="SM00454">
    <property type="entry name" value="SAM"/>
    <property type="match status" value="1"/>
</dbReference>
<keyword evidence="6 11" id="KW-0863">Zinc-finger</keyword>
<keyword evidence="5" id="KW-0479">Metal-binding</keyword>
<feature type="region of interest" description="Disordered" evidence="12">
    <location>
        <begin position="697"/>
        <end position="763"/>
    </location>
</feature>
<dbReference type="PROSITE" id="PS50016">
    <property type="entry name" value="ZF_PHD_2"/>
    <property type="match status" value="1"/>
</dbReference>
<dbReference type="GO" id="GO:0003682">
    <property type="term" value="F:chromatin binding"/>
    <property type="evidence" value="ECO:0007669"/>
    <property type="project" value="TreeGrafter"/>
</dbReference>
<dbReference type="Ensembl" id="ENSEBUT00000006368.1">
    <property type="protein sequence ID" value="ENSEBUP00000005922.1"/>
    <property type="gene ID" value="ENSEBUG00000003970.1"/>
</dbReference>
<evidence type="ECO:0000256" key="6">
    <source>
        <dbReference type="ARBA" id="ARBA00022771"/>
    </source>
</evidence>
<dbReference type="GO" id="GO:0042393">
    <property type="term" value="F:histone binding"/>
    <property type="evidence" value="ECO:0007669"/>
    <property type="project" value="TreeGrafter"/>
</dbReference>
<feature type="compositionally biased region" description="Basic and acidic residues" evidence="12">
    <location>
        <begin position="376"/>
        <end position="401"/>
    </location>
</feature>
<reference evidence="16" key="2">
    <citation type="submission" date="2025-09" db="UniProtKB">
        <authorList>
            <consortium name="Ensembl"/>
        </authorList>
    </citation>
    <scope>IDENTIFICATION</scope>
</reference>
<evidence type="ECO:0000256" key="3">
    <source>
        <dbReference type="ARBA" id="ARBA00022499"/>
    </source>
</evidence>
<feature type="region of interest" description="Disordered" evidence="12">
    <location>
        <begin position="473"/>
        <end position="492"/>
    </location>
</feature>
<dbReference type="SUPFAM" id="SSF47769">
    <property type="entry name" value="SAM/Pointed domain"/>
    <property type="match status" value="1"/>
</dbReference>
<dbReference type="GO" id="GO:0008270">
    <property type="term" value="F:zinc ion binding"/>
    <property type="evidence" value="ECO:0007669"/>
    <property type="project" value="UniProtKB-KW"/>
</dbReference>
<organism evidence="16 17">
    <name type="scientific">Eptatretus burgeri</name>
    <name type="common">Inshore hagfish</name>
    <dbReference type="NCBI Taxonomy" id="7764"/>
    <lineage>
        <taxon>Eukaryota</taxon>
        <taxon>Metazoa</taxon>
        <taxon>Chordata</taxon>
        <taxon>Craniata</taxon>
        <taxon>Vertebrata</taxon>
        <taxon>Cyclostomata</taxon>
        <taxon>Myxini</taxon>
        <taxon>Myxiniformes</taxon>
        <taxon>Myxinidae</taxon>
        <taxon>Eptatretinae</taxon>
        <taxon>Eptatretus</taxon>
    </lineage>
</organism>
<dbReference type="InterPro" id="IPR001965">
    <property type="entry name" value="Znf_PHD"/>
</dbReference>
<evidence type="ECO:0000259" key="15">
    <source>
        <dbReference type="PROSITE" id="PS52014"/>
    </source>
</evidence>
<keyword evidence="9" id="KW-0156">Chromatin regulator</keyword>
<feature type="region of interest" description="Disordered" evidence="12">
    <location>
        <begin position="227"/>
        <end position="246"/>
    </location>
</feature>
<evidence type="ECO:0000256" key="2">
    <source>
        <dbReference type="ARBA" id="ARBA00022491"/>
    </source>
</evidence>
<reference evidence="16" key="1">
    <citation type="submission" date="2025-08" db="UniProtKB">
        <authorList>
            <consortium name="Ensembl"/>
        </authorList>
    </citation>
    <scope>IDENTIFICATION</scope>
</reference>
<dbReference type="InterPro" id="IPR013761">
    <property type="entry name" value="SAM/pointed_sf"/>
</dbReference>
<evidence type="ECO:0000313" key="16">
    <source>
        <dbReference type="Ensembl" id="ENSEBUP00000005922.1"/>
    </source>
</evidence>
<keyword evidence="17" id="KW-1185">Reference proteome</keyword>
<feature type="compositionally biased region" description="Basic and acidic residues" evidence="12">
    <location>
        <begin position="278"/>
        <end position="300"/>
    </location>
</feature>
<dbReference type="InterPro" id="IPR050548">
    <property type="entry name" value="PcG_chromatin_remod_factors"/>
</dbReference>
<dbReference type="PROSITE" id="PS52014">
    <property type="entry name" value="SAMD1_WH"/>
    <property type="match status" value="1"/>
</dbReference>
<dbReference type="SUPFAM" id="SSF57903">
    <property type="entry name" value="FYVE/PHD zinc finger"/>
    <property type="match status" value="1"/>
</dbReference>
<evidence type="ECO:0000256" key="8">
    <source>
        <dbReference type="ARBA" id="ARBA00022843"/>
    </source>
</evidence>
<keyword evidence="10" id="KW-0539">Nucleus</keyword>
<comment type="subcellular location">
    <subcellularLocation>
        <location evidence="1">Nucleus</location>
    </subcellularLocation>
</comment>
<feature type="domain" description="SAMD1-like winged helix (WH)" evidence="15">
    <location>
        <begin position="1"/>
        <end position="74"/>
    </location>
</feature>
<dbReference type="InterPro" id="IPR019787">
    <property type="entry name" value="Znf_PHD-finger"/>
</dbReference>
<evidence type="ECO:0000256" key="7">
    <source>
        <dbReference type="ARBA" id="ARBA00022833"/>
    </source>
</evidence>
<feature type="compositionally biased region" description="Acidic residues" evidence="12">
    <location>
        <begin position="228"/>
        <end position="243"/>
    </location>
</feature>
<accession>A0A8C4NMD6</accession>
<keyword evidence="7" id="KW-0862">Zinc</keyword>
<dbReference type="Pfam" id="PF21524">
    <property type="entry name" value="SAMD1_WH"/>
    <property type="match status" value="1"/>
</dbReference>
<feature type="compositionally biased region" description="Polar residues" evidence="12">
    <location>
        <begin position="701"/>
        <end position="711"/>
    </location>
</feature>
<evidence type="ECO:0000256" key="12">
    <source>
        <dbReference type="SAM" id="MobiDB-lite"/>
    </source>
</evidence>
<protein>
    <submittedName>
        <fullName evidence="16">Uncharacterized protein</fullName>
    </submittedName>
</protein>
<keyword evidence="3" id="KW-1017">Isopeptide bond</keyword>